<organism evidence="2 3">
    <name type="scientific">Natronoarchaeum mannanilyticum</name>
    <dbReference type="NCBI Taxonomy" id="926360"/>
    <lineage>
        <taxon>Archaea</taxon>
        <taxon>Methanobacteriati</taxon>
        <taxon>Methanobacteriota</taxon>
        <taxon>Stenosarchaea group</taxon>
        <taxon>Halobacteria</taxon>
        <taxon>Halobacteriales</taxon>
        <taxon>Natronoarchaeaceae</taxon>
    </lineage>
</organism>
<dbReference type="Proteomes" id="UP001500420">
    <property type="component" value="Unassembled WGS sequence"/>
</dbReference>
<dbReference type="AlphaFoldDB" id="A0AAV3TDZ2"/>
<feature type="region of interest" description="Disordered" evidence="1">
    <location>
        <begin position="45"/>
        <end position="120"/>
    </location>
</feature>
<evidence type="ECO:0000313" key="2">
    <source>
        <dbReference type="EMBL" id="GAA0680417.1"/>
    </source>
</evidence>
<sequence>MADILGTGGRVAHARRNWRAGSKHFDYKPSLAPCGRSFALVFRQDRTASAPAPQPHPHRNRTRTATALAPQPHRRAAEGGHAGLPSPETRHGGRVWPLGYCSAGRQRSLGPNAHHSGRGR</sequence>
<proteinExistence type="predicted"/>
<name>A0AAV3TDZ2_9EURY</name>
<gene>
    <name evidence="2" type="ORF">GCM10009020_31510</name>
</gene>
<keyword evidence="3" id="KW-1185">Reference proteome</keyword>
<protein>
    <submittedName>
        <fullName evidence="2">Uncharacterized protein</fullName>
    </submittedName>
</protein>
<dbReference type="EMBL" id="BAAADV010000007">
    <property type="protein sequence ID" value="GAA0680417.1"/>
    <property type="molecule type" value="Genomic_DNA"/>
</dbReference>
<evidence type="ECO:0000313" key="3">
    <source>
        <dbReference type="Proteomes" id="UP001500420"/>
    </source>
</evidence>
<accession>A0AAV3TDZ2</accession>
<evidence type="ECO:0000256" key="1">
    <source>
        <dbReference type="SAM" id="MobiDB-lite"/>
    </source>
</evidence>
<reference evidence="2 3" key="1">
    <citation type="journal article" date="2019" name="Int. J. Syst. Evol. Microbiol.">
        <title>The Global Catalogue of Microorganisms (GCM) 10K type strain sequencing project: providing services to taxonomists for standard genome sequencing and annotation.</title>
        <authorList>
            <consortium name="The Broad Institute Genomics Platform"/>
            <consortium name="The Broad Institute Genome Sequencing Center for Infectious Disease"/>
            <person name="Wu L."/>
            <person name="Ma J."/>
        </authorList>
    </citation>
    <scope>NUCLEOTIDE SEQUENCE [LARGE SCALE GENOMIC DNA]</scope>
    <source>
        <strain evidence="2 3">JCM 16328</strain>
    </source>
</reference>
<comment type="caution">
    <text evidence="2">The sequence shown here is derived from an EMBL/GenBank/DDBJ whole genome shotgun (WGS) entry which is preliminary data.</text>
</comment>